<dbReference type="SMART" id="SM00839">
    <property type="entry name" value="ELFV_dehydrog"/>
    <property type="match status" value="1"/>
</dbReference>
<accession>A0ABU3A4I6</accession>
<dbReference type="Gene3D" id="3.40.50.720">
    <property type="entry name" value="NAD(P)-binding Rossmann-like Domain"/>
    <property type="match status" value="1"/>
</dbReference>
<reference evidence="9 10" key="1">
    <citation type="submission" date="2023-09" db="EMBL/GenBank/DDBJ databases">
        <authorList>
            <person name="Rey-Velasco X."/>
        </authorList>
    </citation>
    <scope>NUCLEOTIDE SEQUENCE [LARGE SCALE GENOMIC DNA]</scope>
    <source>
        <strain evidence="9 10">W431</strain>
    </source>
</reference>
<comment type="function">
    <text evidence="1">Catalyzes the reversible oxidative deamination of glutamate to alpha-ketoglutarate and ammonia.</text>
</comment>
<evidence type="ECO:0000313" key="10">
    <source>
        <dbReference type="Proteomes" id="UP001266357"/>
    </source>
</evidence>
<dbReference type="EMBL" id="JAVRIF010000011">
    <property type="protein sequence ID" value="MDT0605092.1"/>
    <property type="molecule type" value="Genomic_DNA"/>
</dbReference>
<dbReference type="GO" id="GO:0004354">
    <property type="term" value="F:glutamate dehydrogenase (NADP+) activity"/>
    <property type="evidence" value="ECO:0007669"/>
    <property type="project" value="UniProtKB-EC"/>
</dbReference>
<dbReference type="InterPro" id="IPR036291">
    <property type="entry name" value="NAD(P)-bd_dom_sf"/>
</dbReference>
<dbReference type="PROSITE" id="PS00074">
    <property type="entry name" value="GLFV_DEHYDROGENASE"/>
    <property type="match status" value="1"/>
</dbReference>
<dbReference type="Pfam" id="PF02812">
    <property type="entry name" value="ELFV_dehydrog_N"/>
    <property type="match status" value="1"/>
</dbReference>
<evidence type="ECO:0000256" key="1">
    <source>
        <dbReference type="ARBA" id="ARBA00003868"/>
    </source>
</evidence>
<dbReference type="Gene3D" id="1.10.285.10">
    <property type="entry name" value="Glutamate Dehydrogenase, chain A, domain 3"/>
    <property type="match status" value="2"/>
</dbReference>
<feature type="domain" description="Glutamate/phenylalanine/leucine/valine/L-tryptophan dehydrogenase C-terminal" evidence="8">
    <location>
        <begin position="203"/>
        <end position="438"/>
    </location>
</feature>
<gene>
    <name evidence="9" type="primary">gdhA</name>
    <name evidence="9" type="ORF">RM573_15920</name>
</gene>
<dbReference type="SUPFAM" id="SSF53223">
    <property type="entry name" value="Aminoacid dehydrogenase-like, N-terminal domain"/>
    <property type="match status" value="1"/>
</dbReference>
<dbReference type="PIRSF" id="PIRSF000185">
    <property type="entry name" value="Glu_DH"/>
    <property type="match status" value="1"/>
</dbReference>
<evidence type="ECO:0000256" key="3">
    <source>
        <dbReference type="ARBA" id="ARBA00011643"/>
    </source>
</evidence>
<dbReference type="RefSeq" id="WP_311584280.1">
    <property type="nucleotide sequence ID" value="NZ_JAVRIF010000011.1"/>
</dbReference>
<dbReference type="Gene3D" id="3.40.50.10860">
    <property type="entry name" value="Leucine Dehydrogenase, chain A, domain 1"/>
    <property type="match status" value="1"/>
</dbReference>
<dbReference type="InterPro" id="IPR006097">
    <property type="entry name" value="Glu/Leu/Phe/Val/Trp_DH_dimer"/>
</dbReference>
<dbReference type="NCBIfam" id="NF006929">
    <property type="entry name" value="PRK09414.1"/>
    <property type="match status" value="1"/>
</dbReference>
<evidence type="ECO:0000256" key="5">
    <source>
        <dbReference type="ARBA" id="ARBA00048584"/>
    </source>
</evidence>
<evidence type="ECO:0000256" key="4">
    <source>
        <dbReference type="ARBA" id="ARBA00023002"/>
    </source>
</evidence>
<name>A0ABU3A4I6_9GAMM</name>
<keyword evidence="10" id="KW-1185">Reference proteome</keyword>
<dbReference type="SUPFAM" id="SSF51735">
    <property type="entry name" value="NAD(P)-binding Rossmann-fold domains"/>
    <property type="match status" value="1"/>
</dbReference>
<dbReference type="InterPro" id="IPR046346">
    <property type="entry name" value="Aminoacid_DH-like_N_sf"/>
</dbReference>
<dbReference type="PRINTS" id="PR00082">
    <property type="entry name" value="GLFDHDRGNASE"/>
</dbReference>
<comment type="caution">
    <text evidence="9">The sequence shown here is derived from an EMBL/GenBank/DDBJ whole genome shotgun (WGS) entry which is preliminary data.</text>
</comment>
<dbReference type="PANTHER" id="PTHR43571">
    <property type="entry name" value="NADP-SPECIFIC GLUTAMATE DEHYDROGENASE 1-RELATED"/>
    <property type="match status" value="1"/>
</dbReference>
<dbReference type="InterPro" id="IPR006096">
    <property type="entry name" value="Glu/Leu/Phe/Val/Trp_DH_C"/>
</dbReference>
<evidence type="ECO:0000259" key="8">
    <source>
        <dbReference type="SMART" id="SM00839"/>
    </source>
</evidence>
<sequence>MQSNYVKKLVSKLSDTFAEQPEYLQAIEELIAFSELDPALAESCEQYNVLARILQPDRVISFNVVWQNDQGEVQVNRGWRVQHSNLIGPYKGGLRFHPDVNESVLKFLALEQTFKNALTGLPIGGAKGGANFDPKGKSTNEIMRFCQAFMGELYRYIGPNTDIPAGDINVGPREIGYLFGAYRRIKNKFSGALTGKDVGFGGSHVRIESTGFGVIYFVEEVLADKEQSLDNLTLILSGAGNVALNTAKKAIEQGAKVLTLSNSSGYLLATKGLRAALIDELLAQKAKPDLSQIANGADIKWYSDKKPWEVDADIAIPCATQNELDINDAKKLVKNGVLFVFEGANMPCTSEAIHYFKKHKISFLPAKAVNAGGVAMSTFEMGQNANFYPESFEKMDEKLALTMKKIHQHCVQTNTQNYLVGANSFALNRLVKAALAQGI</sequence>
<comment type="subunit">
    <text evidence="3">Homohexamer.</text>
</comment>
<protein>
    <recommendedName>
        <fullName evidence="6">Glutamate dehydrogenase</fullName>
    </recommendedName>
</protein>
<keyword evidence="4 6" id="KW-0560">Oxidoreductase</keyword>
<evidence type="ECO:0000256" key="6">
    <source>
        <dbReference type="PIRNR" id="PIRNR000185"/>
    </source>
</evidence>
<dbReference type="Pfam" id="PF00208">
    <property type="entry name" value="ELFV_dehydrog"/>
    <property type="match status" value="1"/>
</dbReference>
<dbReference type="InterPro" id="IPR050724">
    <property type="entry name" value="Glu_Leu_Phe_Val_DH"/>
</dbReference>
<evidence type="ECO:0000256" key="2">
    <source>
        <dbReference type="ARBA" id="ARBA00006382"/>
    </source>
</evidence>
<dbReference type="InterPro" id="IPR006095">
    <property type="entry name" value="Glu/Leu/Phe/Val/Trp_DH"/>
</dbReference>
<dbReference type="InterPro" id="IPR014362">
    <property type="entry name" value="Glu_DH"/>
</dbReference>
<dbReference type="Proteomes" id="UP001266357">
    <property type="component" value="Unassembled WGS sequence"/>
</dbReference>
<organism evidence="9 10">
    <name type="scientific">Thalassotalea castellviae</name>
    <dbReference type="NCBI Taxonomy" id="3075612"/>
    <lineage>
        <taxon>Bacteria</taxon>
        <taxon>Pseudomonadati</taxon>
        <taxon>Pseudomonadota</taxon>
        <taxon>Gammaproteobacteria</taxon>
        <taxon>Alteromonadales</taxon>
        <taxon>Colwelliaceae</taxon>
        <taxon>Thalassotalea</taxon>
    </lineage>
</organism>
<evidence type="ECO:0000256" key="7">
    <source>
        <dbReference type="RuleBase" id="RU004417"/>
    </source>
</evidence>
<dbReference type="InterPro" id="IPR033524">
    <property type="entry name" value="Glu/Leu/Phe/Val_DH_AS"/>
</dbReference>
<comment type="similarity">
    <text evidence="2 6 7">Belongs to the Glu/Leu/Phe/Val dehydrogenases family.</text>
</comment>
<comment type="catalytic activity">
    <reaction evidence="5">
        <text>L-glutamate + NADP(+) + H2O = 2-oxoglutarate + NH4(+) + NADPH + H(+)</text>
        <dbReference type="Rhea" id="RHEA:11612"/>
        <dbReference type="ChEBI" id="CHEBI:15377"/>
        <dbReference type="ChEBI" id="CHEBI:15378"/>
        <dbReference type="ChEBI" id="CHEBI:16810"/>
        <dbReference type="ChEBI" id="CHEBI:28938"/>
        <dbReference type="ChEBI" id="CHEBI:29985"/>
        <dbReference type="ChEBI" id="CHEBI:57783"/>
        <dbReference type="ChEBI" id="CHEBI:58349"/>
        <dbReference type="EC" id="1.4.1.4"/>
    </reaction>
</comment>
<proteinExistence type="inferred from homology"/>
<dbReference type="PANTHER" id="PTHR43571:SF1">
    <property type="entry name" value="NADP-SPECIFIC GLUTAMATE DEHYDROGENASE 1-RELATED"/>
    <property type="match status" value="1"/>
</dbReference>
<evidence type="ECO:0000313" key="9">
    <source>
        <dbReference type="EMBL" id="MDT0605092.1"/>
    </source>
</evidence>